<sequence length="53" mass="5679">MIRDVSGNGNASKVAPLRAMRTTAQGLRRGRAVGRPWTSDATAPWRAARTVSV</sequence>
<evidence type="ECO:0000313" key="2">
    <source>
        <dbReference type="EMBL" id="BAR98721.1"/>
    </source>
</evidence>
<feature type="region of interest" description="Disordered" evidence="1">
    <location>
        <begin position="1"/>
        <end position="53"/>
    </location>
</feature>
<accession>A0A182D1F5</accession>
<evidence type="ECO:0000256" key="1">
    <source>
        <dbReference type="SAM" id="MobiDB-lite"/>
    </source>
</evidence>
<organism evidence="2">
    <name type="scientific">Blastochloris viridis</name>
    <name type="common">Rhodopseudomonas viridis</name>
    <dbReference type="NCBI Taxonomy" id="1079"/>
    <lineage>
        <taxon>Bacteria</taxon>
        <taxon>Pseudomonadati</taxon>
        <taxon>Pseudomonadota</taxon>
        <taxon>Alphaproteobacteria</taxon>
        <taxon>Hyphomicrobiales</taxon>
        <taxon>Blastochloridaceae</taxon>
        <taxon>Blastochloris</taxon>
    </lineage>
</organism>
<gene>
    <name evidence="2" type="ORF">BV133_1128</name>
</gene>
<dbReference type="EMBL" id="AP014854">
    <property type="protein sequence ID" value="BAR98721.1"/>
    <property type="molecule type" value="Genomic_DNA"/>
</dbReference>
<dbReference type="AlphaFoldDB" id="A0A182D1F5"/>
<name>A0A182D1F5_BLAVI</name>
<reference evidence="2" key="1">
    <citation type="journal article" date="2015" name="Genome Announc.">
        <title>Complete Genome Sequence of the Bacteriochlorophyll b-Producing Photosynthetic Bacterium Blastochloris viridis.</title>
        <authorList>
            <person name="Tsukatani Y."/>
            <person name="Hirose Y."/>
            <person name="Harada J."/>
            <person name="Misawa N."/>
            <person name="Mori K."/>
            <person name="Inoue K."/>
            <person name="Tamiaki H."/>
        </authorList>
    </citation>
    <scope>NUCLEOTIDE SEQUENCE [LARGE SCALE GENOMIC DNA]</scope>
    <source>
        <strain evidence="2">DSM 133</strain>
    </source>
</reference>
<protein>
    <submittedName>
        <fullName evidence="2">Uncharacterized protein</fullName>
    </submittedName>
</protein>
<proteinExistence type="predicted"/>